<feature type="transmembrane region" description="Helical" evidence="4">
    <location>
        <begin position="176"/>
        <end position="199"/>
    </location>
</feature>
<dbReference type="PANTHER" id="PTHR33021:SF496">
    <property type="entry name" value="OS08G0482700 PROTEIN"/>
    <property type="match status" value="1"/>
</dbReference>
<reference evidence="6 7" key="1">
    <citation type="journal article" date="2016" name="Sci. Rep.">
        <title>The Dendrobium catenatum Lindl. genome sequence provides insights into polysaccharide synthase, floral development and adaptive evolution.</title>
        <authorList>
            <person name="Zhang G.Q."/>
            <person name="Xu Q."/>
            <person name="Bian C."/>
            <person name="Tsai W.C."/>
            <person name="Yeh C.M."/>
            <person name="Liu K.W."/>
            <person name="Yoshida K."/>
            <person name="Zhang L.S."/>
            <person name="Chang S.B."/>
            <person name="Chen F."/>
            <person name="Shi Y."/>
            <person name="Su Y.Y."/>
            <person name="Zhang Y.Q."/>
            <person name="Chen L.J."/>
            <person name="Yin Y."/>
            <person name="Lin M."/>
            <person name="Huang H."/>
            <person name="Deng H."/>
            <person name="Wang Z.W."/>
            <person name="Zhu S.L."/>
            <person name="Zhao X."/>
            <person name="Deng C."/>
            <person name="Niu S.C."/>
            <person name="Huang J."/>
            <person name="Wang M."/>
            <person name="Liu G.H."/>
            <person name="Yang H.J."/>
            <person name="Xiao X.J."/>
            <person name="Hsiao Y.Y."/>
            <person name="Wu W.L."/>
            <person name="Chen Y.Y."/>
            <person name="Mitsuda N."/>
            <person name="Ohme-Takagi M."/>
            <person name="Luo Y.B."/>
            <person name="Van de Peer Y."/>
            <person name="Liu Z.J."/>
        </authorList>
    </citation>
    <scope>NUCLEOTIDE SEQUENCE [LARGE SCALE GENOMIC DNA]</scope>
    <source>
        <tissue evidence="6">The whole plant</tissue>
    </source>
</reference>
<dbReference type="EMBL" id="KZ502052">
    <property type="protein sequence ID" value="PKU84172.1"/>
    <property type="molecule type" value="Genomic_DNA"/>
</dbReference>
<feature type="region of interest" description="Disordered" evidence="3">
    <location>
        <begin position="135"/>
        <end position="175"/>
    </location>
</feature>
<keyword evidence="4" id="KW-0472">Membrane</keyword>
<dbReference type="InterPro" id="IPR003245">
    <property type="entry name" value="Phytocyanin_dom"/>
</dbReference>
<dbReference type="SUPFAM" id="SSF49503">
    <property type="entry name" value="Cupredoxins"/>
    <property type="match status" value="1"/>
</dbReference>
<dbReference type="PANTHER" id="PTHR33021">
    <property type="entry name" value="BLUE COPPER PROTEIN"/>
    <property type="match status" value="1"/>
</dbReference>
<dbReference type="GO" id="GO:0005886">
    <property type="term" value="C:plasma membrane"/>
    <property type="evidence" value="ECO:0007669"/>
    <property type="project" value="TreeGrafter"/>
</dbReference>
<dbReference type="Pfam" id="PF02298">
    <property type="entry name" value="Cu_bind_like"/>
    <property type="match status" value="1"/>
</dbReference>
<evidence type="ECO:0000313" key="6">
    <source>
        <dbReference type="EMBL" id="PKU84172.1"/>
    </source>
</evidence>
<keyword evidence="2" id="KW-0325">Glycoprotein</keyword>
<feature type="compositionally biased region" description="Gly residues" evidence="3">
    <location>
        <begin position="164"/>
        <end position="174"/>
    </location>
</feature>
<feature type="domain" description="Phytocyanin" evidence="5">
    <location>
        <begin position="31"/>
        <end position="134"/>
    </location>
</feature>
<accession>A0A2I0X8E9</accession>
<evidence type="ECO:0000259" key="5">
    <source>
        <dbReference type="PROSITE" id="PS51485"/>
    </source>
</evidence>
<dbReference type="AlphaFoldDB" id="A0A2I0X8E9"/>
<keyword evidence="7" id="KW-1185">Reference proteome</keyword>
<dbReference type="OrthoDB" id="1933492at2759"/>
<evidence type="ECO:0000256" key="1">
    <source>
        <dbReference type="ARBA" id="ARBA00022723"/>
    </source>
</evidence>
<dbReference type="InterPro" id="IPR008972">
    <property type="entry name" value="Cupredoxin"/>
</dbReference>
<evidence type="ECO:0000256" key="2">
    <source>
        <dbReference type="ARBA" id="ARBA00023180"/>
    </source>
</evidence>
<gene>
    <name evidence="6" type="ORF">MA16_Dca002684</name>
</gene>
<sequence length="200" mass="19574">MAGGGLGRWQAVAMAVVASFAVVFPMICAATSHTVGGSTGWTIPPNSSFYPNWASQNKLAVGDTLVFNFPTGAHTVVEVPKSSYDACSTKNQVGATLSTGPATVTINSAGKHYYICSVTGHCALNQKLAITVSGGSPTTPSIPPVASNSPGDASSPTPLPTAGGPSGSSSGGGSSAALPASMVGIPAAAAAGLLLAAALW</sequence>
<dbReference type="Gene3D" id="2.60.40.420">
    <property type="entry name" value="Cupredoxins - blue copper proteins"/>
    <property type="match status" value="1"/>
</dbReference>
<dbReference type="PROSITE" id="PS51485">
    <property type="entry name" value="PHYTOCYANIN"/>
    <property type="match status" value="1"/>
</dbReference>
<feature type="transmembrane region" description="Helical" evidence="4">
    <location>
        <begin position="12"/>
        <end position="32"/>
    </location>
</feature>
<keyword evidence="4" id="KW-0812">Transmembrane</keyword>
<reference evidence="6 7" key="2">
    <citation type="journal article" date="2017" name="Nature">
        <title>The Apostasia genome and the evolution of orchids.</title>
        <authorList>
            <person name="Zhang G.Q."/>
            <person name="Liu K.W."/>
            <person name="Li Z."/>
            <person name="Lohaus R."/>
            <person name="Hsiao Y.Y."/>
            <person name="Niu S.C."/>
            <person name="Wang J.Y."/>
            <person name="Lin Y.C."/>
            <person name="Xu Q."/>
            <person name="Chen L.J."/>
            <person name="Yoshida K."/>
            <person name="Fujiwara S."/>
            <person name="Wang Z.W."/>
            <person name="Zhang Y.Q."/>
            <person name="Mitsuda N."/>
            <person name="Wang M."/>
            <person name="Liu G.H."/>
            <person name="Pecoraro L."/>
            <person name="Huang H.X."/>
            <person name="Xiao X.J."/>
            <person name="Lin M."/>
            <person name="Wu X.Y."/>
            <person name="Wu W.L."/>
            <person name="Chen Y.Y."/>
            <person name="Chang S.B."/>
            <person name="Sakamoto S."/>
            <person name="Ohme-Takagi M."/>
            <person name="Yagi M."/>
            <person name="Zeng S.J."/>
            <person name="Shen C.Y."/>
            <person name="Yeh C.M."/>
            <person name="Luo Y.B."/>
            <person name="Tsai W.C."/>
            <person name="Van de Peer Y."/>
            <person name="Liu Z.J."/>
        </authorList>
    </citation>
    <scope>NUCLEOTIDE SEQUENCE [LARGE SCALE GENOMIC DNA]</scope>
    <source>
        <tissue evidence="6">The whole plant</tissue>
    </source>
</reference>
<dbReference type="CDD" id="cd13920">
    <property type="entry name" value="Stellacyanin"/>
    <property type="match status" value="1"/>
</dbReference>
<dbReference type="GO" id="GO:0046872">
    <property type="term" value="F:metal ion binding"/>
    <property type="evidence" value="ECO:0007669"/>
    <property type="project" value="UniProtKB-KW"/>
</dbReference>
<evidence type="ECO:0000256" key="4">
    <source>
        <dbReference type="SAM" id="Phobius"/>
    </source>
</evidence>
<proteinExistence type="predicted"/>
<evidence type="ECO:0000256" key="3">
    <source>
        <dbReference type="SAM" id="MobiDB-lite"/>
    </source>
</evidence>
<dbReference type="STRING" id="906689.A0A2I0X8E9"/>
<dbReference type="GO" id="GO:0009055">
    <property type="term" value="F:electron transfer activity"/>
    <property type="evidence" value="ECO:0007669"/>
    <property type="project" value="InterPro"/>
</dbReference>
<keyword evidence="4" id="KW-1133">Transmembrane helix</keyword>
<keyword evidence="1" id="KW-0479">Metal-binding</keyword>
<name>A0A2I0X8E9_9ASPA</name>
<dbReference type="InterPro" id="IPR039391">
    <property type="entry name" value="Phytocyanin-like"/>
</dbReference>
<feature type="compositionally biased region" description="Low complexity" evidence="3">
    <location>
        <begin position="154"/>
        <end position="163"/>
    </location>
</feature>
<dbReference type="FunFam" id="2.60.40.420:FF:000003">
    <property type="entry name" value="Blue copper"/>
    <property type="match status" value="1"/>
</dbReference>
<dbReference type="Proteomes" id="UP000233837">
    <property type="component" value="Unassembled WGS sequence"/>
</dbReference>
<evidence type="ECO:0000313" key="7">
    <source>
        <dbReference type="Proteomes" id="UP000233837"/>
    </source>
</evidence>
<organism evidence="6 7">
    <name type="scientific">Dendrobium catenatum</name>
    <dbReference type="NCBI Taxonomy" id="906689"/>
    <lineage>
        <taxon>Eukaryota</taxon>
        <taxon>Viridiplantae</taxon>
        <taxon>Streptophyta</taxon>
        <taxon>Embryophyta</taxon>
        <taxon>Tracheophyta</taxon>
        <taxon>Spermatophyta</taxon>
        <taxon>Magnoliopsida</taxon>
        <taxon>Liliopsida</taxon>
        <taxon>Asparagales</taxon>
        <taxon>Orchidaceae</taxon>
        <taxon>Epidendroideae</taxon>
        <taxon>Malaxideae</taxon>
        <taxon>Dendrobiinae</taxon>
        <taxon>Dendrobium</taxon>
    </lineage>
</organism>
<protein>
    <submittedName>
        <fullName evidence="6">Cucumber peeling cupredoxin</fullName>
    </submittedName>
</protein>